<dbReference type="Pfam" id="PF10502">
    <property type="entry name" value="Peptidase_S26"/>
    <property type="match status" value="1"/>
</dbReference>
<feature type="region of interest" description="Disordered" evidence="8">
    <location>
        <begin position="1"/>
        <end position="24"/>
    </location>
</feature>
<evidence type="ECO:0000256" key="1">
    <source>
        <dbReference type="ARBA" id="ARBA00000677"/>
    </source>
</evidence>
<dbReference type="GO" id="GO:0004252">
    <property type="term" value="F:serine-type endopeptidase activity"/>
    <property type="evidence" value="ECO:0007669"/>
    <property type="project" value="InterPro"/>
</dbReference>
<evidence type="ECO:0000256" key="3">
    <source>
        <dbReference type="ARBA" id="ARBA00009370"/>
    </source>
</evidence>
<dbReference type="EMBL" id="WWEQ01000035">
    <property type="protein sequence ID" value="MYM20088.1"/>
    <property type="molecule type" value="Genomic_DNA"/>
</dbReference>
<evidence type="ECO:0000256" key="7">
    <source>
        <dbReference type="RuleBase" id="RU362042"/>
    </source>
</evidence>
<dbReference type="Proteomes" id="UP000469215">
    <property type="component" value="Unassembled WGS sequence"/>
</dbReference>
<feature type="active site" evidence="6">
    <location>
        <position position="135"/>
    </location>
</feature>
<dbReference type="NCBIfam" id="TIGR02227">
    <property type="entry name" value="sigpep_I_bact"/>
    <property type="match status" value="1"/>
</dbReference>
<dbReference type="GO" id="GO:0005886">
    <property type="term" value="C:plasma membrane"/>
    <property type="evidence" value="ECO:0007669"/>
    <property type="project" value="UniProtKB-SubCell"/>
</dbReference>
<keyword evidence="7" id="KW-0472">Membrane</keyword>
<dbReference type="PROSITE" id="PS00761">
    <property type="entry name" value="SPASE_I_3"/>
    <property type="match status" value="1"/>
</dbReference>
<keyword evidence="7" id="KW-0812">Transmembrane</keyword>
<evidence type="ECO:0000259" key="9">
    <source>
        <dbReference type="Pfam" id="PF10502"/>
    </source>
</evidence>
<dbReference type="PANTHER" id="PTHR43390">
    <property type="entry name" value="SIGNAL PEPTIDASE I"/>
    <property type="match status" value="1"/>
</dbReference>
<dbReference type="CDD" id="cd06530">
    <property type="entry name" value="S26_SPase_I"/>
    <property type="match status" value="1"/>
</dbReference>
<reference evidence="10 11" key="1">
    <citation type="submission" date="2020-01" db="EMBL/GenBank/DDBJ databases">
        <authorList>
            <person name="Deng T."/>
        </authorList>
    </citation>
    <scope>NUCLEOTIDE SEQUENCE [LARGE SCALE GENOMIC DNA]</scope>
    <source>
        <strain evidence="10 11">5221</strain>
    </source>
</reference>
<comment type="similarity">
    <text evidence="3 7">Belongs to the peptidase S26 family.</text>
</comment>
<keyword evidence="11" id="KW-1185">Reference proteome</keyword>
<evidence type="ECO:0000256" key="2">
    <source>
        <dbReference type="ARBA" id="ARBA00004401"/>
    </source>
</evidence>
<dbReference type="AlphaFoldDB" id="A0A6N9H7N1"/>
<keyword evidence="7" id="KW-0645">Protease</keyword>
<dbReference type="GO" id="GO:0006465">
    <property type="term" value="P:signal peptide processing"/>
    <property type="evidence" value="ECO:0007669"/>
    <property type="project" value="InterPro"/>
</dbReference>
<dbReference type="PRINTS" id="PR00727">
    <property type="entry name" value="LEADERPTASE"/>
</dbReference>
<name>A0A6N9H7N1_9MICO</name>
<keyword evidence="5 7" id="KW-0378">Hydrolase</keyword>
<dbReference type="InterPro" id="IPR019758">
    <property type="entry name" value="Pept_S26A_signal_pept_1_CS"/>
</dbReference>
<gene>
    <name evidence="10" type="primary">lepB</name>
    <name evidence="10" type="ORF">GSY69_08950</name>
</gene>
<protein>
    <recommendedName>
        <fullName evidence="4 7">Signal peptidase I</fullName>
        <ecNumber evidence="4 7">3.4.21.89</ecNumber>
    </recommendedName>
</protein>
<comment type="subcellular location">
    <subcellularLocation>
        <location evidence="2">Cell membrane</location>
        <topology evidence="2">Single-pass type II membrane protein</topology>
    </subcellularLocation>
    <subcellularLocation>
        <location evidence="7">Membrane</location>
        <topology evidence="7">Single-pass type II membrane protein</topology>
    </subcellularLocation>
</comment>
<comment type="catalytic activity">
    <reaction evidence="1 7">
        <text>Cleavage of hydrophobic, N-terminal signal or leader sequences from secreted and periplasmic proteins.</text>
        <dbReference type="EC" id="3.4.21.89"/>
    </reaction>
</comment>
<accession>A0A6N9H7N1</accession>
<evidence type="ECO:0000313" key="11">
    <source>
        <dbReference type="Proteomes" id="UP000469215"/>
    </source>
</evidence>
<dbReference type="InterPro" id="IPR036286">
    <property type="entry name" value="LexA/Signal_pep-like_sf"/>
</dbReference>
<dbReference type="SUPFAM" id="SSF51306">
    <property type="entry name" value="LexA/Signal peptidase"/>
    <property type="match status" value="1"/>
</dbReference>
<evidence type="ECO:0000256" key="5">
    <source>
        <dbReference type="ARBA" id="ARBA00022801"/>
    </source>
</evidence>
<keyword evidence="7" id="KW-1133">Transmembrane helix</keyword>
<comment type="caution">
    <text evidence="10">The sequence shown here is derived from an EMBL/GenBank/DDBJ whole genome shotgun (WGS) entry which is preliminary data.</text>
</comment>
<dbReference type="Gene3D" id="2.10.109.10">
    <property type="entry name" value="Umud Fragment, subunit A"/>
    <property type="match status" value="1"/>
</dbReference>
<dbReference type="InterPro" id="IPR019533">
    <property type="entry name" value="Peptidase_S26"/>
</dbReference>
<dbReference type="GO" id="GO:0009003">
    <property type="term" value="F:signal peptidase activity"/>
    <property type="evidence" value="ECO:0007669"/>
    <property type="project" value="UniProtKB-EC"/>
</dbReference>
<dbReference type="EC" id="3.4.21.89" evidence="4 7"/>
<organism evidence="10 11">
    <name type="scientific">Brevibacterium rongguiense</name>
    <dbReference type="NCBI Taxonomy" id="2695267"/>
    <lineage>
        <taxon>Bacteria</taxon>
        <taxon>Bacillati</taxon>
        <taxon>Actinomycetota</taxon>
        <taxon>Actinomycetes</taxon>
        <taxon>Micrococcales</taxon>
        <taxon>Brevibacteriaceae</taxon>
        <taxon>Brevibacterium</taxon>
    </lineage>
</organism>
<evidence type="ECO:0000256" key="6">
    <source>
        <dbReference type="PIRSR" id="PIRSR600223-1"/>
    </source>
</evidence>
<proteinExistence type="inferred from homology"/>
<evidence type="ECO:0000256" key="4">
    <source>
        <dbReference type="ARBA" id="ARBA00013208"/>
    </source>
</evidence>
<evidence type="ECO:0000256" key="8">
    <source>
        <dbReference type="SAM" id="MobiDB-lite"/>
    </source>
</evidence>
<sequence>MNADGPGADADSQAEPGAQAAGGAAASASGGRRFWRGLREVALIVIIALLISTAVKTWVMRSFVIPSASMEQTLLIGDRILVNQLPWTTAHRGDVVVFDDPGGWLQQSEVDKYKPNPLLEFVGLVPSDAGHQLVKRVIGEGGDTVQCCDAQGRLQVNGHSIDETYLAPGTAPSEVEFKVTVPPDHYWVMGDNRGNSLDSRFNKDTEGGSYVPADNVVGTVFAINWPLSRLSWVSNPSSVYAGVPSP</sequence>
<dbReference type="PANTHER" id="PTHR43390:SF1">
    <property type="entry name" value="CHLOROPLAST PROCESSING PEPTIDASE"/>
    <property type="match status" value="1"/>
</dbReference>
<feature type="active site" evidence="6">
    <location>
        <position position="69"/>
    </location>
</feature>
<evidence type="ECO:0000313" key="10">
    <source>
        <dbReference type="EMBL" id="MYM20088.1"/>
    </source>
</evidence>
<feature type="transmembrane region" description="Helical" evidence="7">
    <location>
        <begin position="41"/>
        <end position="60"/>
    </location>
</feature>
<dbReference type="InterPro" id="IPR000223">
    <property type="entry name" value="Pept_S26A_signal_pept_1"/>
</dbReference>
<feature type="domain" description="Peptidase S26" evidence="9">
    <location>
        <begin position="39"/>
        <end position="225"/>
    </location>
</feature>